<dbReference type="EMBL" id="MH744423">
    <property type="protein sequence ID" value="AYD82037.1"/>
    <property type="molecule type" value="Genomic_DNA"/>
</dbReference>
<gene>
    <name evidence="1" type="primary">42</name>
    <name evidence="1" type="ORF">SEA_SAGUARO_42</name>
</gene>
<keyword evidence="2" id="KW-1185">Reference proteome</keyword>
<proteinExistence type="predicted"/>
<evidence type="ECO:0008006" key="3">
    <source>
        <dbReference type="Google" id="ProtNLM"/>
    </source>
</evidence>
<name>A0A386KAF8_9CAUD</name>
<accession>A0A386KAF8</accession>
<protein>
    <recommendedName>
        <fullName evidence="3">Minor tail protein</fullName>
    </recommendedName>
</protein>
<sequence length="135" mass="13642">MAVTTVLFDTAAQAGSKFDPEVAAEVEHLAPGLEPGEVGESTLADGAVSRSKIKPGAVGPEQLAAGGVEAANMAANSVPTTALQDNSVTAAKAGLGVSTAYDAAGNPVEDRTVYLTAAEYNQLTDPDPNTTYYIS</sequence>
<organism evidence="1 2">
    <name type="scientific">Mycobacterium phage Saguaro</name>
    <dbReference type="NCBI Taxonomy" id="2315616"/>
    <lineage>
        <taxon>Viruses</taxon>
        <taxon>Duplodnaviria</taxon>
        <taxon>Heunggongvirae</taxon>
        <taxon>Uroviricota</taxon>
        <taxon>Caudoviricetes</taxon>
        <taxon>Bclasvirinae</taxon>
        <taxon>Saguarovirus</taxon>
        <taxon>Saguarovirus saguaro</taxon>
    </lineage>
</organism>
<dbReference type="GeneID" id="60321112"/>
<evidence type="ECO:0000313" key="2">
    <source>
        <dbReference type="Proteomes" id="UP000269292"/>
    </source>
</evidence>
<reference evidence="1 2" key="1">
    <citation type="submission" date="2018-08" db="EMBL/GenBank/DDBJ databases">
        <authorList>
            <person name="Washington J.M."/>
            <person name="Garlena R.A."/>
            <person name="Russell D.A."/>
            <person name="Pope W.H."/>
            <person name="Jacobs-Sera D."/>
            <person name="Hatfull G.F."/>
        </authorList>
    </citation>
    <scope>NUCLEOTIDE SEQUENCE [LARGE SCALE GENOMIC DNA]</scope>
</reference>
<evidence type="ECO:0000313" key="1">
    <source>
        <dbReference type="EMBL" id="AYD82037.1"/>
    </source>
</evidence>
<dbReference type="Proteomes" id="UP000269292">
    <property type="component" value="Segment"/>
</dbReference>
<dbReference type="RefSeq" id="YP_009949705.1">
    <property type="nucleotide sequence ID" value="NC_051583.1"/>
</dbReference>
<dbReference type="KEGG" id="vg:60321112"/>